<comment type="caution">
    <text evidence="1">The sequence shown here is derived from an EMBL/GenBank/DDBJ whole genome shotgun (WGS) entry which is preliminary data.</text>
</comment>
<accession>A0A7Y0L850</accession>
<sequence length="117" mass="13211">MNTRIHYLYRDGANNKQGGQEVLAGLLSDEQITAIRQACDENTWFLAGAVGLPDLQLKWKEKGYPFPTDNDHVWSELESIEATNDAPTMAMTADAFYERFVSLENWDDDEAALRIGL</sequence>
<reference evidence="1 2" key="1">
    <citation type="submission" date="2020-04" db="EMBL/GenBank/DDBJ databases">
        <authorList>
            <person name="Zhang R."/>
            <person name="Schippers A."/>
        </authorList>
    </citation>
    <scope>NUCLEOTIDE SEQUENCE [LARGE SCALE GENOMIC DNA]</scope>
    <source>
        <strain evidence="1 2">DSM 109850</strain>
    </source>
</reference>
<proteinExistence type="predicted"/>
<organism evidence="1 2">
    <name type="scientific">Sulfobacillus harzensis</name>
    <dbReference type="NCBI Taxonomy" id="2729629"/>
    <lineage>
        <taxon>Bacteria</taxon>
        <taxon>Bacillati</taxon>
        <taxon>Bacillota</taxon>
        <taxon>Clostridia</taxon>
        <taxon>Eubacteriales</taxon>
        <taxon>Clostridiales Family XVII. Incertae Sedis</taxon>
        <taxon>Sulfobacillus</taxon>
    </lineage>
</organism>
<name>A0A7Y0L850_9FIRM</name>
<protein>
    <submittedName>
        <fullName evidence="1">Uncharacterized protein</fullName>
    </submittedName>
</protein>
<dbReference type="AlphaFoldDB" id="A0A7Y0L850"/>
<dbReference type="RefSeq" id="WP_169103139.1">
    <property type="nucleotide sequence ID" value="NZ_JABBVZ010000179.1"/>
</dbReference>
<gene>
    <name evidence="1" type="ORF">HIJ39_21755</name>
</gene>
<evidence type="ECO:0000313" key="2">
    <source>
        <dbReference type="Proteomes" id="UP000533476"/>
    </source>
</evidence>
<evidence type="ECO:0000313" key="1">
    <source>
        <dbReference type="EMBL" id="NMP24936.1"/>
    </source>
</evidence>
<keyword evidence="2" id="KW-1185">Reference proteome</keyword>
<dbReference type="EMBL" id="JABBVZ010000179">
    <property type="protein sequence ID" value="NMP24936.1"/>
    <property type="molecule type" value="Genomic_DNA"/>
</dbReference>
<dbReference type="Proteomes" id="UP000533476">
    <property type="component" value="Unassembled WGS sequence"/>
</dbReference>